<dbReference type="EMBL" id="UINC01182989">
    <property type="protein sequence ID" value="SVD93498.1"/>
    <property type="molecule type" value="Genomic_DNA"/>
</dbReference>
<proteinExistence type="predicted"/>
<evidence type="ECO:0000313" key="1">
    <source>
        <dbReference type="EMBL" id="SVD93498.1"/>
    </source>
</evidence>
<sequence>MAYLHREQTQAPQQQATLQRWSKMMRIAKANFPTTEIRQALECVKEKGYCWWGSAKNAVFADEILIFQVGNSNFAFGVLQAVEIREMAEIEQSDFEYYRPESWSGEKRYGRYYKIKGGYVERIPRSEIIRENGTPLRPTDLRTNVKVRLT</sequence>
<name>A0A382ZFN7_9ZZZZ</name>
<accession>A0A382ZFN7</accession>
<protein>
    <submittedName>
        <fullName evidence="1">Uncharacterized protein</fullName>
    </submittedName>
</protein>
<organism evidence="1">
    <name type="scientific">marine metagenome</name>
    <dbReference type="NCBI Taxonomy" id="408172"/>
    <lineage>
        <taxon>unclassified sequences</taxon>
        <taxon>metagenomes</taxon>
        <taxon>ecological metagenomes</taxon>
    </lineage>
</organism>
<gene>
    <name evidence="1" type="ORF">METZ01_LOCUS446352</name>
</gene>
<dbReference type="AlphaFoldDB" id="A0A382ZFN7"/>
<reference evidence="1" key="1">
    <citation type="submission" date="2018-05" db="EMBL/GenBank/DDBJ databases">
        <authorList>
            <person name="Lanie J.A."/>
            <person name="Ng W.-L."/>
            <person name="Kazmierczak K.M."/>
            <person name="Andrzejewski T.M."/>
            <person name="Davidsen T.M."/>
            <person name="Wayne K.J."/>
            <person name="Tettelin H."/>
            <person name="Glass J.I."/>
            <person name="Rusch D."/>
            <person name="Podicherti R."/>
            <person name="Tsui H.-C.T."/>
            <person name="Winkler M.E."/>
        </authorList>
    </citation>
    <scope>NUCLEOTIDE SEQUENCE</scope>
</reference>